<organism evidence="2">
    <name type="scientific">Proboscia inermis</name>
    <dbReference type="NCBI Taxonomy" id="420281"/>
    <lineage>
        <taxon>Eukaryota</taxon>
        <taxon>Sar</taxon>
        <taxon>Stramenopiles</taxon>
        <taxon>Ochrophyta</taxon>
        <taxon>Bacillariophyta</taxon>
        <taxon>Coscinodiscophyceae</taxon>
        <taxon>Rhizosoleniophycidae</taxon>
        <taxon>Rhizosoleniales</taxon>
        <taxon>Rhizosoleniaceae</taxon>
        <taxon>Proboscia</taxon>
    </lineage>
</organism>
<feature type="chain" id="PRO_5031225733" description="Adhesin domain-containing protein" evidence="1">
    <location>
        <begin position="18"/>
        <end position="264"/>
    </location>
</feature>
<feature type="signal peptide" evidence="1">
    <location>
        <begin position="1"/>
        <end position="17"/>
    </location>
</feature>
<reference evidence="2" key="1">
    <citation type="submission" date="2021-01" db="EMBL/GenBank/DDBJ databases">
        <authorList>
            <person name="Corre E."/>
            <person name="Pelletier E."/>
            <person name="Niang G."/>
            <person name="Scheremetjew M."/>
            <person name="Finn R."/>
            <person name="Kale V."/>
            <person name="Holt S."/>
            <person name="Cochrane G."/>
            <person name="Meng A."/>
            <person name="Brown T."/>
            <person name="Cohen L."/>
        </authorList>
    </citation>
    <scope>NUCLEOTIDE SEQUENCE</scope>
    <source>
        <strain evidence="2">CCAP1064/1</strain>
    </source>
</reference>
<gene>
    <name evidence="2" type="ORF">PINE0816_LOCUS20117</name>
</gene>
<proteinExistence type="predicted"/>
<dbReference type="AlphaFoldDB" id="A0A7S0CIV9"/>
<keyword evidence="1" id="KW-0732">Signal</keyword>
<evidence type="ECO:0000313" key="2">
    <source>
        <dbReference type="EMBL" id="CAD8423958.1"/>
    </source>
</evidence>
<protein>
    <recommendedName>
        <fullName evidence="3">Adhesin domain-containing protein</fullName>
    </recommendedName>
</protein>
<evidence type="ECO:0000256" key="1">
    <source>
        <dbReference type="SAM" id="SignalP"/>
    </source>
</evidence>
<sequence>MKISAVALLAILSTAAAGRPSLTIKVSDGSFDDLDGLEPTISWEASTEADGTDLSGGVDLAARATSDIGSLAKSIWGKASRDVGGWGVSARAELEGSDLTSAEIEIDATNEESDISVHLEASASPEAVSVNKVEGTAGFDSDGARITVNPRYDVGSGSGDVVLSYSKDDTSVEVTASQDDQSVTISQKVDDDNTISPTVARSGDFSVEWKRSLGDDNSVTTTLKPNESVNVEWEDGAWTANVNVPIDGTDITGTNVSIKREVAF</sequence>
<name>A0A7S0CIV9_9STRA</name>
<dbReference type="EMBL" id="HBEL01043157">
    <property type="protein sequence ID" value="CAD8423958.1"/>
    <property type="molecule type" value="Transcribed_RNA"/>
</dbReference>
<evidence type="ECO:0008006" key="3">
    <source>
        <dbReference type="Google" id="ProtNLM"/>
    </source>
</evidence>
<accession>A0A7S0CIV9</accession>